<feature type="domain" description="SH3b" evidence="3">
    <location>
        <begin position="109"/>
        <end position="171"/>
    </location>
</feature>
<dbReference type="SMART" id="SM00646">
    <property type="entry name" value="Ami_3"/>
    <property type="match status" value="1"/>
</dbReference>
<name>A0A429Y7L8_9BACI</name>
<dbReference type="Pfam" id="PF08239">
    <property type="entry name" value="SH3_3"/>
    <property type="match status" value="3"/>
</dbReference>
<sequence>MLKWSLNWKKAVVMIKKSIFCLVSLLIVFLLTNHITTAAASTIQIAVHKANIRSEPINTASVIAQADRNEKFQVLQEKFGWYEVQLPGGGTGWIAGYIVGNGGQNIGDAKLGTISANHVHVRNNPSLSANIIGKLHTGDQVTVINESNGFANITYRNQNAWISQQYIRYSGEAKADKGESSRAGGFAYISTDQTNLRASAGTSAPVITKGSPGERYPIIGQEGDWYKITLASGREAYVASWVVSSNKNTASKAMPAENAAAGLSGKTIVLDAGHGGYDPGTANGAGIPEKQLTMQTTKRLQQKLSAAGANVILTRSEDQYVNLDSRASAANSNNADAFISIHYDSSTKPDANGVTTYYHHGYQYDLASNVNQVLDSSLSLNNRGTRFGDYHVIRENSRPAALLELGYLSNPHEGQYVTTDSYQELVSNSIYNGLESYFK</sequence>
<evidence type="ECO:0000256" key="1">
    <source>
        <dbReference type="ARBA" id="ARBA00022801"/>
    </source>
</evidence>
<dbReference type="CDD" id="cd02696">
    <property type="entry name" value="MurNAc-LAA"/>
    <property type="match status" value="1"/>
</dbReference>
<dbReference type="Pfam" id="PF01520">
    <property type="entry name" value="Amidase_3"/>
    <property type="match status" value="1"/>
</dbReference>
<dbReference type="Gene3D" id="3.40.630.40">
    <property type="entry name" value="Zn-dependent exopeptidases"/>
    <property type="match status" value="1"/>
</dbReference>
<dbReference type="PIRSF" id="PIRSF037846">
    <property type="entry name" value="Autolysin_YrvJ_prd"/>
    <property type="match status" value="1"/>
</dbReference>
<dbReference type="PROSITE" id="PS51781">
    <property type="entry name" value="SH3B"/>
    <property type="match status" value="3"/>
</dbReference>
<dbReference type="GO" id="GO:0030288">
    <property type="term" value="C:outer membrane-bounded periplasmic space"/>
    <property type="evidence" value="ECO:0007669"/>
    <property type="project" value="TreeGrafter"/>
</dbReference>
<dbReference type="Gene3D" id="2.30.30.40">
    <property type="entry name" value="SH3 Domains"/>
    <property type="match status" value="3"/>
</dbReference>
<dbReference type="SUPFAM" id="SSF53187">
    <property type="entry name" value="Zn-dependent exopeptidases"/>
    <property type="match status" value="1"/>
</dbReference>
<dbReference type="InterPro" id="IPR017293">
    <property type="entry name" value="N-acetylmuramoyl-L-ala_amidase"/>
</dbReference>
<keyword evidence="5" id="KW-1185">Reference proteome</keyword>
<dbReference type="InterPro" id="IPR050695">
    <property type="entry name" value="N-acetylmuramoyl_amidase_3"/>
</dbReference>
<dbReference type="SMART" id="SM00287">
    <property type="entry name" value="SH3b"/>
    <property type="match status" value="3"/>
</dbReference>
<dbReference type="GO" id="GO:0071555">
    <property type="term" value="P:cell wall organization"/>
    <property type="evidence" value="ECO:0007669"/>
    <property type="project" value="UniProtKB-KW"/>
</dbReference>
<evidence type="ECO:0000256" key="2">
    <source>
        <dbReference type="ARBA" id="ARBA00023316"/>
    </source>
</evidence>
<evidence type="ECO:0000313" key="4">
    <source>
        <dbReference type="EMBL" id="RST77392.1"/>
    </source>
</evidence>
<dbReference type="PANTHER" id="PTHR30404:SF7">
    <property type="entry name" value="CELL WALL AMIDASE LYTH-RELATED"/>
    <property type="match status" value="1"/>
</dbReference>
<dbReference type="AlphaFoldDB" id="A0A429Y7L8"/>
<evidence type="ECO:0000259" key="3">
    <source>
        <dbReference type="PROSITE" id="PS51781"/>
    </source>
</evidence>
<accession>A0A429Y7L8</accession>
<dbReference type="GO" id="GO:0008745">
    <property type="term" value="F:N-acetylmuramoyl-L-alanine amidase activity"/>
    <property type="evidence" value="ECO:0007669"/>
    <property type="project" value="InterPro"/>
</dbReference>
<keyword evidence="1" id="KW-0378">Hydrolase</keyword>
<reference evidence="4" key="1">
    <citation type="submission" date="2018-12" db="EMBL/GenBank/DDBJ databases">
        <authorList>
            <person name="Sun L."/>
            <person name="Chen Z."/>
        </authorList>
    </citation>
    <scope>NUCLEOTIDE SEQUENCE [LARGE SCALE GENOMIC DNA]</scope>
    <source>
        <strain evidence="4">3-2-2</strain>
    </source>
</reference>
<dbReference type="PANTHER" id="PTHR30404">
    <property type="entry name" value="N-ACETYLMURAMOYL-L-ALANINE AMIDASE"/>
    <property type="match status" value="1"/>
</dbReference>
<dbReference type="InterPro" id="IPR003646">
    <property type="entry name" value="SH3-like_bac-type"/>
</dbReference>
<dbReference type="GO" id="GO:0009253">
    <property type="term" value="P:peptidoglycan catabolic process"/>
    <property type="evidence" value="ECO:0007669"/>
    <property type="project" value="InterPro"/>
</dbReference>
<gene>
    <name evidence="4" type="ORF">D4T97_002590</name>
</gene>
<feature type="domain" description="SH3b" evidence="3">
    <location>
        <begin position="184"/>
        <end position="246"/>
    </location>
</feature>
<keyword evidence="2" id="KW-0961">Cell wall biogenesis/degradation</keyword>
<proteinExistence type="predicted"/>
<protein>
    <submittedName>
        <fullName evidence="4">N-acetylmuramoyl-L-alanine amidase</fullName>
    </submittedName>
</protein>
<dbReference type="Proteomes" id="UP000287156">
    <property type="component" value="Unassembled WGS sequence"/>
</dbReference>
<organism evidence="4 5">
    <name type="scientific">Siminovitchia acidinfaciens</name>
    <dbReference type="NCBI Taxonomy" id="2321395"/>
    <lineage>
        <taxon>Bacteria</taxon>
        <taxon>Bacillati</taxon>
        <taxon>Bacillota</taxon>
        <taxon>Bacilli</taxon>
        <taxon>Bacillales</taxon>
        <taxon>Bacillaceae</taxon>
        <taxon>Siminovitchia</taxon>
    </lineage>
</organism>
<comment type="caution">
    <text evidence="4">The sequence shown here is derived from an EMBL/GenBank/DDBJ whole genome shotgun (WGS) entry which is preliminary data.</text>
</comment>
<evidence type="ECO:0000313" key="5">
    <source>
        <dbReference type="Proteomes" id="UP000287156"/>
    </source>
</evidence>
<dbReference type="OrthoDB" id="9806267at2"/>
<feature type="domain" description="SH3b" evidence="3">
    <location>
        <begin position="40"/>
        <end position="103"/>
    </location>
</feature>
<dbReference type="InterPro" id="IPR002508">
    <property type="entry name" value="MurNAc-LAA_cat"/>
</dbReference>
<dbReference type="EMBL" id="QYTV02000001">
    <property type="protein sequence ID" value="RST77392.1"/>
    <property type="molecule type" value="Genomic_DNA"/>
</dbReference>